<dbReference type="PROSITE" id="PS50110">
    <property type="entry name" value="RESPONSE_REGULATORY"/>
    <property type="match status" value="1"/>
</dbReference>
<gene>
    <name evidence="4" type="ORF">U27_04780</name>
</gene>
<dbReference type="Gene3D" id="3.40.50.2300">
    <property type="match status" value="1"/>
</dbReference>
<dbReference type="CDD" id="cd00077">
    <property type="entry name" value="HDc"/>
    <property type="match status" value="1"/>
</dbReference>
<dbReference type="Proteomes" id="UP000030661">
    <property type="component" value="Unassembled WGS sequence"/>
</dbReference>
<evidence type="ECO:0000259" key="3">
    <source>
        <dbReference type="PROSITE" id="PS51832"/>
    </source>
</evidence>
<dbReference type="InterPro" id="IPR011006">
    <property type="entry name" value="CheY-like_superfamily"/>
</dbReference>
<keyword evidence="1" id="KW-0597">Phosphoprotein</keyword>
<dbReference type="Pfam" id="PF11849">
    <property type="entry name" value="DUF3369"/>
    <property type="match status" value="1"/>
</dbReference>
<dbReference type="SUPFAM" id="SSF52172">
    <property type="entry name" value="CheY-like"/>
    <property type="match status" value="1"/>
</dbReference>
<reference evidence="4" key="1">
    <citation type="journal article" date="2015" name="PeerJ">
        <title>First genomic representation of candidate bacterial phylum KSB3 points to enhanced environmental sensing as a trigger of wastewater bulking.</title>
        <authorList>
            <person name="Sekiguchi Y."/>
            <person name="Ohashi A."/>
            <person name="Parks D.H."/>
            <person name="Yamauchi T."/>
            <person name="Tyson G.W."/>
            <person name="Hugenholtz P."/>
        </authorList>
    </citation>
    <scope>NUCLEOTIDE SEQUENCE [LARGE SCALE GENOMIC DNA]</scope>
</reference>
<dbReference type="GO" id="GO:0016787">
    <property type="term" value="F:hydrolase activity"/>
    <property type="evidence" value="ECO:0007669"/>
    <property type="project" value="UniProtKB-KW"/>
</dbReference>
<evidence type="ECO:0000313" key="5">
    <source>
        <dbReference type="Proteomes" id="UP000030661"/>
    </source>
</evidence>
<dbReference type="SUPFAM" id="SSF109604">
    <property type="entry name" value="HD-domain/PDEase-like"/>
    <property type="match status" value="1"/>
</dbReference>
<dbReference type="InterPro" id="IPR003607">
    <property type="entry name" value="HD/PDEase_dom"/>
</dbReference>
<protein>
    <submittedName>
        <fullName evidence="4">Metal dependent phosphohydrolase</fullName>
    </submittedName>
</protein>
<dbReference type="PANTHER" id="PTHR45228:SF9">
    <property type="entry name" value="3'3'-CGAMP-SPECIFIC PHOSPHODIESTERASE 2"/>
    <property type="match status" value="1"/>
</dbReference>
<keyword evidence="5" id="KW-1185">Reference proteome</keyword>
<dbReference type="AlphaFoldDB" id="A0A081BZQ8"/>
<dbReference type="eggNOG" id="COG3437">
    <property type="taxonomic scope" value="Bacteria"/>
</dbReference>
<dbReference type="GO" id="GO:0000160">
    <property type="term" value="P:phosphorelay signal transduction system"/>
    <property type="evidence" value="ECO:0007669"/>
    <property type="project" value="InterPro"/>
</dbReference>
<feature type="domain" description="Response regulatory" evidence="2">
    <location>
        <begin position="25"/>
        <end position="149"/>
    </location>
</feature>
<dbReference type="STRING" id="1499967.U27_04780"/>
<dbReference type="InterPro" id="IPR052020">
    <property type="entry name" value="Cyclic_di-GMP/3'3'-cGAMP_PDE"/>
</dbReference>
<dbReference type="Gene3D" id="1.10.3210.10">
    <property type="entry name" value="Hypothetical protein af1432"/>
    <property type="match status" value="1"/>
</dbReference>
<dbReference type="SMART" id="SM00448">
    <property type="entry name" value="REC"/>
    <property type="match status" value="1"/>
</dbReference>
<dbReference type="EMBL" id="DF820466">
    <property type="protein sequence ID" value="GAK57813.1"/>
    <property type="molecule type" value="Genomic_DNA"/>
</dbReference>
<dbReference type="PROSITE" id="PS51832">
    <property type="entry name" value="HD_GYP"/>
    <property type="match status" value="1"/>
</dbReference>
<dbReference type="Pfam" id="PF13487">
    <property type="entry name" value="HD_5"/>
    <property type="match status" value="1"/>
</dbReference>
<evidence type="ECO:0000259" key="2">
    <source>
        <dbReference type="PROSITE" id="PS50110"/>
    </source>
</evidence>
<dbReference type="InterPro" id="IPR021800">
    <property type="entry name" value="DUF3369"/>
</dbReference>
<organism evidence="4">
    <name type="scientific">Vecturithrix granuli</name>
    <dbReference type="NCBI Taxonomy" id="1499967"/>
    <lineage>
        <taxon>Bacteria</taxon>
        <taxon>Candidatus Moduliflexota</taxon>
        <taxon>Candidatus Vecturitrichia</taxon>
        <taxon>Candidatus Vecturitrichales</taxon>
        <taxon>Candidatus Vecturitrichaceae</taxon>
        <taxon>Candidatus Vecturithrix</taxon>
    </lineage>
</organism>
<evidence type="ECO:0000256" key="1">
    <source>
        <dbReference type="PROSITE-ProRule" id="PRU00169"/>
    </source>
</evidence>
<dbReference type="SMART" id="SM00471">
    <property type="entry name" value="HDc"/>
    <property type="match status" value="1"/>
</dbReference>
<feature type="domain" description="HD-GYP" evidence="3">
    <location>
        <begin position="316"/>
        <end position="509"/>
    </location>
</feature>
<dbReference type="InterPro" id="IPR001789">
    <property type="entry name" value="Sig_transdc_resp-reg_receiver"/>
</dbReference>
<dbReference type="InterPro" id="IPR037522">
    <property type="entry name" value="HD_GYP_dom"/>
</dbReference>
<name>A0A081BZQ8_VECG1</name>
<proteinExistence type="predicted"/>
<dbReference type="HOGENOM" id="CLU_000445_92_10_0"/>
<sequence>MNKGDELLFADETAIESQESREPWKVVIADDEEEVHAVTRMVLDNFTFEGRGLELLSAYSGSETKTLLSKHPDTAVLLLDVVMEEDTTGLEVVKYIREELENRFVRIILRTGQPGQAPERQVTMEYDINDYKEKTELTAQKLFTTIIGLLRAYRDLRMIEKSRKGLEHIAAISSSLFEQQSLKSFMYALLEHLSLLLHFDQTGLSSEDIKFAVSSLQNQEYYLIAATGSYREFEGKRADEIIPLEIYHVLMQAIVQQRSLYFPYTYVGYFPTKRNSEHLIYIQSRYEMNELDQELLRVLQTTIAVAFENIELTQTVIETQKEVIFTLGEIVEIRSQKTKEHIKKVAAYSHLLALKVDLGVETADTLKLASPLHDVGKLGIPDAILHKSQPLTAQELQIFQQHPIIGYNILKDSKQPILQIAAQLALQHHERWDGQGYPQGLRGEEIHILARITSIADMFDEFCRGEIRERAAILSFFREQKGKFFDPALVNVFLAHIDEFLAIQKTQYWNVL</sequence>
<keyword evidence="4" id="KW-0378">Hydrolase</keyword>
<accession>A0A081BZQ8</accession>
<evidence type="ECO:0000313" key="4">
    <source>
        <dbReference type="EMBL" id="GAK57813.1"/>
    </source>
</evidence>
<feature type="modified residue" description="4-aspartylphosphate" evidence="1">
    <location>
        <position position="80"/>
    </location>
</feature>
<dbReference type="PANTHER" id="PTHR45228">
    <property type="entry name" value="CYCLIC DI-GMP PHOSPHODIESTERASE TM_0186-RELATED"/>
    <property type="match status" value="1"/>
</dbReference>